<dbReference type="VEuPathDB" id="VectorBase:HLOH_050898"/>
<keyword evidence="2" id="KW-1185">Reference proteome</keyword>
<dbReference type="SUPFAM" id="SSF48452">
    <property type="entry name" value="TPR-like"/>
    <property type="match status" value="1"/>
</dbReference>
<dbReference type="EMBL" id="JABSTR010001244">
    <property type="protein sequence ID" value="KAH9383697.1"/>
    <property type="molecule type" value="Genomic_DNA"/>
</dbReference>
<evidence type="ECO:0000313" key="2">
    <source>
        <dbReference type="Proteomes" id="UP000821853"/>
    </source>
</evidence>
<dbReference type="PANTHER" id="PTHR46512">
    <property type="entry name" value="PEPTIDYLPROLYL ISOMERASE"/>
    <property type="match status" value="1"/>
</dbReference>
<organism evidence="1 2">
    <name type="scientific">Haemaphysalis longicornis</name>
    <name type="common">Bush tick</name>
    <dbReference type="NCBI Taxonomy" id="44386"/>
    <lineage>
        <taxon>Eukaryota</taxon>
        <taxon>Metazoa</taxon>
        <taxon>Ecdysozoa</taxon>
        <taxon>Arthropoda</taxon>
        <taxon>Chelicerata</taxon>
        <taxon>Arachnida</taxon>
        <taxon>Acari</taxon>
        <taxon>Parasitiformes</taxon>
        <taxon>Ixodida</taxon>
        <taxon>Ixodoidea</taxon>
        <taxon>Ixodidae</taxon>
        <taxon>Haemaphysalinae</taxon>
        <taxon>Haemaphysalis</taxon>
    </lineage>
</organism>
<dbReference type="InterPro" id="IPR011990">
    <property type="entry name" value="TPR-like_helical_dom_sf"/>
</dbReference>
<dbReference type="Gene3D" id="1.25.40.10">
    <property type="entry name" value="Tetratricopeptide repeat domain"/>
    <property type="match status" value="1"/>
</dbReference>
<dbReference type="AlphaFoldDB" id="A0A9J6H9L0"/>
<reference evidence="1 2" key="1">
    <citation type="journal article" date="2020" name="Cell">
        <title>Large-Scale Comparative Analyses of Tick Genomes Elucidate Their Genetic Diversity and Vector Capacities.</title>
        <authorList>
            <consortium name="Tick Genome and Microbiome Consortium (TIGMIC)"/>
            <person name="Jia N."/>
            <person name="Wang J."/>
            <person name="Shi W."/>
            <person name="Du L."/>
            <person name="Sun Y."/>
            <person name="Zhan W."/>
            <person name="Jiang J.F."/>
            <person name="Wang Q."/>
            <person name="Zhang B."/>
            <person name="Ji P."/>
            <person name="Bell-Sakyi L."/>
            <person name="Cui X.M."/>
            <person name="Yuan T.T."/>
            <person name="Jiang B.G."/>
            <person name="Yang W.F."/>
            <person name="Lam T.T."/>
            <person name="Chang Q.C."/>
            <person name="Ding S.J."/>
            <person name="Wang X.J."/>
            <person name="Zhu J.G."/>
            <person name="Ruan X.D."/>
            <person name="Zhao L."/>
            <person name="Wei J.T."/>
            <person name="Ye R.Z."/>
            <person name="Que T.C."/>
            <person name="Du C.H."/>
            <person name="Zhou Y.H."/>
            <person name="Cheng J.X."/>
            <person name="Dai P.F."/>
            <person name="Guo W.B."/>
            <person name="Han X.H."/>
            <person name="Huang E.J."/>
            <person name="Li L.F."/>
            <person name="Wei W."/>
            <person name="Gao Y.C."/>
            <person name="Liu J.Z."/>
            <person name="Shao H.Z."/>
            <person name="Wang X."/>
            <person name="Wang C.C."/>
            <person name="Yang T.C."/>
            <person name="Huo Q.B."/>
            <person name="Li W."/>
            <person name="Chen H.Y."/>
            <person name="Chen S.E."/>
            <person name="Zhou L.G."/>
            <person name="Ni X.B."/>
            <person name="Tian J.H."/>
            <person name="Sheng Y."/>
            <person name="Liu T."/>
            <person name="Pan Y.S."/>
            <person name="Xia L.Y."/>
            <person name="Li J."/>
            <person name="Zhao F."/>
            <person name="Cao W.C."/>
        </authorList>
    </citation>
    <scope>NUCLEOTIDE SEQUENCE [LARGE SCALE GENOMIC DNA]</scope>
    <source>
        <strain evidence="1">HaeL-2018</strain>
    </source>
</reference>
<gene>
    <name evidence="1" type="ORF">HPB48_025463</name>
</gene>
<comment type="caution">
    <text evidence="1">The sequence shown here is derived from an EMBL/GenBank/DDBJ whole genome shotgun (WGS) entry which is preliminary data.</text>
</comment>
<name>A0A9J6H9L0_HAELO</name>
<protein>
    <submittedName>
        <fullName evidence="1">Uncharacterized protein</fullName>
    </submittedName>
</protein>
<dbReference type="Proteomes" id="UP000821853">
    <property type="component" value="Unassembled WGS sequence"/>
</dbReference>
<sequence>MTEEDALSDEWEAPNKLFRKLIVKPGRVGKRPVHEASCQISVLSDEQGVIGLPEGVQAKALVIGHVASEVELILEGCMMTMNVGEVCDVFFNLPLNVTVPYTPKAAYLCGDSRQVDSATDSRVLRECKNEEADGPENRGPSEHPAVVTESYRVRIELESFESVPFVCDMAAADKWRYACRHKDEGSSMFSRKDYRWAFRHFSWAYKYVVSLEHDEGPEDVAAEAQMDVQDLKLKCLLNLAACQLHNYSYDYVVENCSLALEMTPAM</sequence>
<accession>A0A9J6H9L0</accession>
<evidence type="ECO:0000313" key="1">
    <source>
        <dbReference type="EMBL" id="KAH9383697.1"/>
    </source>
</evidence>
<dbReference type="PANTHER" id="PTHR46512:SF10">
    <property type="entry name" value="FK506-BINDING PROTEIN-LIKE"/>
    <property type="match status" value="1"/>
</dbReference>
<dbReference type="InterPro" id="IPR050754">
    <property type="entry name" value="FKBP4/5/8-like"/>
</dbReference>
<dbReference type="OrthoDB" id="433738at2759"/>
<proteinExistence type="predicted"/>